<accession>A0A9D2M4F0</accession>
<evidence type="ECO:0000256" key="1">
    <source>
        <dbReference type="SAM" id="Coils"/>
    </source>
</evidence>
<keyword evidence="1" id="KW-0175">Coiled coil</keyword>
<feature type="coiled-coil region" evidence="1">
    <location>
        <begin position="12"/>
        <end position="72"/>
    </location>
</feature>
<name>A0A9D2M4F0_9FIRM</name>
<reference evidence="2" key="2">
    <citation type="submission" date="2021-04" db="EMBL/GenBank/DDBJ databases">
        <authorList>
            <person name="Gilroy R."/>
        </authorList>
    </citation>
    <scope>NUCLEOTIDE SEQUENCE</scope>
    <source>
        <strain evidence="2">ChiBcec8-14828</strain>
    </source>
</reference>
<proteinExistence type="predicted"/>
<evidence type="ECO:0008006" key="4">
    <source>
        <dbReference type="Google" id="ProtNLM"/>
    </source>
</evidence>
<dbReference type="Gene3D" id="1.20.5.2950">
    <property type="match status" value="1"/>
</dbReference>
<protein>
    <recommendedName>
        <fullName evidence="4">ATPase</fullName>
    </recommendedName>
</protein>
<reference evidence="2" key="1">
    <citation type="journal article" date="2021" name="PeerJ">
        <title>Extensive microbial diversity within the chicken gut microbiome revealed by metagenomics and culture.</title>
        <authorList>
            <person name="Gilroy R."/>
            <person name="Ravi A."/>
            <person name="Getino M."/>
            <person name="Pursley I."/>
            <person name="Horton D.L."/>
            <person name="Alikhan N.F."/>
            <person name="Baker D."/>
            <person name="Gharbi K."/>
            <person name="Hall N."/>
            <person name="Watson M."/>
            <person name="Adriaenssens E.M."/>
            <person name="Foster-Nyarko E."/>
            <person name="Jarju S."/>
            <person name="Secka A."/>
            <person name="Antonio M."/>
            <person name="Oren A."/>
            <person name="Chaudhuri R.R."/>
            <person name="La Ragione R."/>
            <person name="Hildebrand F."/>
            <person name="Pallen M.J."/>
        </authorList>
    </citation>
    <scope>NUCLEOTIDE SEQUENCE</scope>
    <source>
        <strain evidence="2">ChiBcec8-14828</strain>
    </source>
</reference>
<evidence type="ECO:0000313" key="3">
    <source>
        <dbReference type="Proteomes" id="UP000824209"/>
    </source>
</evidence>
<evidence type="ECO:0000313" key="2">
    <source>
        <dbReference type="EMBL" id="HJB40426.1"/>
    </source>
</evidence>
<dbReference type="EMBL" id="DWYA01000074">
    <property type="protein sequence ID" value="HJB40426.1"/>
    <property type="molecule type" value="Genomic_DNA"/>
</dbReference>
<sequence>MESFVDRIIETDRKARMVIEQAQQEKERLLNEARQKAQDYLEKQEMRVKQGREDVDREFEQKTQEAAQAADKSYLEQKRALDDAFEQNRTLWIKEITQHILTTE</sequence>
<dbReference type="AlphaFoldDB" id="A0A9D2M4F0"/>
<gene>
    <name evidence="2" type="ORF">H9943_08545</name>
</gene>
<organism evidence="2 3">
    <name type="scientific">Candidatus Ruthenibacterium avium</name>
    <dbReference type="NCBI Taxonomy" id="2838751"/>
    <lineage>
        <taxon>Bacteria</taxon>
        <taxon>Bacillati</taxon>
        <taxon>Bacillota</taxon>
        <taxon>Clostridia</taxon>
        <taxon>Eubacteriales</taxon>
        <taxon>Oscillospiraceae</taxon>
        <taxon>Ruthenibacterium</taxon>
    </lineage>
</organism>
<dbReference type="Proteomes" id="UP000824209">
    <property type="component" value="Unassembled WGS sequence"/>
</dbReference>
<comment type="caution">
    <text evidence="2">The sequence shown here is derived from an EMBL/GenBank/DDBJ whole genome shotgun (WGS) entry which is preliminary data.</text>
</comment>